<dbReference type="PANTHER" id="PTHR42978">
    <property type="entry name" value="QUORUM-QUENCHING LACTONASE YTNP-RELATED-RELATED"/>
    <property type="match status" value="1"/>
</dbReference>
<dbReference type="RefSeq" id="WP_413780558.1">
    <property type="nucleotide sequence ID" value="NZ_JAUOZS010000001.1"/>
</dbReference>
<reference evidence="7 8" key="1">
    <citation type="submission" date="2023-07" db="EMBL/GenBank/DDBJ databases">
        <title>The novel representative of Negativicutes class, Anaeroselena agilis gen. nov. sp. nov.</title>
        <authorList>
            <person name="Prokofeva M.I."/>
            <person name="Elcheninov A.G."/>
            <person name="Klyukina A."/>
            <person name="Kublanov I.V."/>
            <person name="Frolov E.N."/>
            <person name="Podosokorskaya O.A."/>
        </authorList>
    </citation>
    <scope>NUCLEOTIDE SEQUENCE [LARGE SCALE GENOMIC DNA]</scope>
    <source>
        <strain evidence="7 8">4137-cl</strain>
    </source>
</reference>
<evidence type="ECO:0000313" key="7">
    <source>
        <dbReference type="EMBL" id="MDT8902068.1"/>
    </source>
</evidence>
<dbReference type="InterPro" id="IPR001279">
    <property type="entry name" value="Metallo-B-lactamas"/>
</dbReference>
<comment type="similarity">
    <text evidence="2">Belongs to the metallo-beta-lactamase superfamily.</text>
</comment>
<keyword evidence="8" id="KW-1185">Reference proteome</keyword>
<evidence type="ECO:0000256" key="1">
    <source>
        <dbReference type="ARBA" id="ARBA00001947"/>
    </source>
</evidence>
<dbReference type="Proteomes" id="UP001254848">
    <property type="component" value="Unassembled WGS sequence"/>
</dbReference>
<evidence type="ECO:0000259" key="6">
    <source>
        <dbReference type="SMART" id="SM00849"/>
    </source>
</evidence>
<evidence type="ECO:0000256" key="4">
    <source>
        <dbReference type="ARBA" id="ARBA00022801"/>
    </source>
</evidence>
<accession>A0ABU3NZ42</accession>
<protein>
    <submittedName>
        <fullName evidence="7">MBL fold metallo-hydrolase</fullName>
    </submittedName>
</protein>
<sequence>MTGIEILLPGFPAKADRGFFGWCNVVALKTGDGWLIVDTGSHGDRAVLLQAMAARGIDPLAVKKVFLTHLHFDHCLNADLFANAALILGRKEWAYANSSLPEERGDTFVPKPYLGYLAGRRLNFVGEGDTLAPGLRVLELPGHTPGCLGLLREADGTLIAGDALKNPREYHHRDPALCFDSRDNALASLERIAGLARRILPGHDSAFSLEDGEITGRSAPRVSITHYIDWRRRDGAVQSLPGEGE</sequence>
<dbReference type="SUPFAM" id="SSF56281">
    <property type="entry name" value="Metallo-hydrolase/oxidoreductase"/>
    <property type="match status" value="1"/>
</dbReference>
<dbReference type="InterPro" id="IPR051013">
    <property type="entry name" value="MBL_superfamily_lactonases"/>
</dbReference>
<comment type="cofactor">
    <cofactor evidence="1">
        <name>Zn(2+)</name>
        <dbReference type="ChEBI" id="CHEBI:29105"/>
    </cofactor>
</comment>
<name>A0ABU3NZ42_9FIRM</name>
<keyword evidence="3" id="KW-0479">Metal-binding</keyword>
<dbReference type="InterPro" id="IPR036866">
    <property type="entry name" value="RibonucZ/Hydroxyglut_hydro"/>
</dbReference>
<dbReference type="EMBL" id="JAUOZS010000001">
    <property type="protein sequence ID" value="MDT8902068.1"/>
    <property type="molecule type" value="Genomic_DNA"/>
</dbReference>
<comment type="caution">
    <text evidence="7">The sequence shown here is derived from an EMBL/GenBank/DDBJ whole genome shotgun (WGS) entry which is preliminary data.</text>
</comment>
<evidence type="ECO:0000313" key="8">
    <source>
        <dbReference type="Proteomes" id="UP001254848"/>
    </source>
</evidence>
<evidence type="ECO:0000256" key="5">
    <source>
        <dbReference type="ARBA" id="ARBA00022833"/>
    </source>
</evidence>
<gene>
    <name evidence="7" type="ORF">Q4T40_12505</name>
</gene>
<dbReference type="PANTHER" id="PTHR42978:SF2">
    <property type="entry name" value="102 KBASES UNSTABLE REGION: FROM 1 TO 119443"/>
    <property type="match status" value="1"/>
</dbReference>
<proteinExistence type="inferred from homology"/>
<evidence type="ECO:0000256" key="2">
    <source>
        <dbReference type="ARBA" id="ARBA00007749"/>
    </source>
</evidence>
<evidence type="ECO:0000256" key="3">
    <source>
        <dbReference type="ARBA" id="ARBA00022723"/>
    </source>
</evidence>
<dbReference type="SMART" id="SM00849">
    <property type="entry name" value="Lactamase_B"/>
    <property type="match status" value="1"/>
</dbReference>
<organism evidence="7 8">
    <name type="scientific">Anaeroselena agilis</name>
    <dbReference type="NCBI Taxonomy" id="3063788"/>
    <lineage>
        <taxon>Bacteria</taxon>
        <taxon>Bacillati</taxon>
        <taxon>Bacillota</taxon>
        <taxon>Negativicutes</taxon>
        <taxon>Acetonemataceae</taxon>
        <taxon>Anaeroselena</taxon>
    </lineage>
</organism>
<dbReference type="Gene3D" id="3.60.15.10">
    <property type="entry name" value="Ribonuclease Z/Hydroxyacylglutathione hydrolase-like"/>
    <property type="match status" value="1"/>
</dbReference>
<keyword evidence="4" id="KW-0378">Hydrolase</keyword>
<keyword evidence="5" id="KW-0862">Zinc</keyword>
<dbReference type="Pfam" id="PF00753">
    <property type="entry name" value="Lactamase_B"/>
    <property type="match status" value="1"/>
</dbReference>
<feature type="domain" description="Metallo-beta-lactamase" evidence="6">
    <location>
        <begin position="22"/>
        <end position="203"/>
    </location>
</feature>